<name>A0A6H5HM81_9HEMI</name>
<dbReference type="Proteomes" id="UP000479000">
    <property type="component" value="Unassembled WGS sequence"/>
</dbReference>
<dbReference type="EMBL" id="CADCXU010032090">
    <property type="protein sequence ID" value="CAB0017932.1"/>
    <property type="molecule type" value="Genomic_DNA"/>
</dbReference>
<sequence>MVGHSKIVKIFKTKEPPGARIRSAVIASEYSKGRTLVSCSAGSLVQSKLPSAVT</sequence>
<organism evidence="1 3">
    <name type="scientific">Nesidiocoris tenuis</name>
    <dbReference type="NCBI Taxonomy" id="355587"/>
    <lineage>
        <taxon>Eukaryota</taxon>
        <taxon>Metazoa</taxon>
        <taxon>Ecdysozoa</taxon>
        <taxon>Arthropoda</taxon>
        <taxon>Hexapoda</taxon>
        <taxon>Insecta</taxon>
        <taxon>Pterygota</taxon>
        <taxon>Neoptera</taxon>
        <taxon>Paraneoptera</taxon>
        <taxon>Hemiptera</taxon>
        <taxon>Heteroptera</taxon>
        <taxon>Panheteroptera</taxon>
        <taxon>Cimicomorpha</taxon>
        <taxon>Miridae</taxon>
        <taxon>Dicyphina</taxon>
        <taxon>Nesidiocoris</taxon>
    </lineage>
</organism>
<reference evidence="1 3" key="1">
    <citation type="submission" date="2020-02" db="EMBL/GenBank/DDBJ databases">
        <authorList>
            <person name="Ferguson B K."/>
        </authorList>
    </citation>
    <scope>NUCLEOTIDE SEQUENCE [LARGE SCALE GENOMIC DNA]</scope>
</reference>
<gene>
    <name evidence="1" type="ORF">NTEN_LOCUS21847</name>
    <name evidence="2" type="ORF">NTEN_LOCUS21848</name>
</gene>
<keyword evidence="3" id="KW-1185">Reference proteome</keyword>
<accession>A0A6H5HM81</accession>
<feature type="non-terminal residue" evidence="1">
    <location>
        <position position="54"/>
    </location>
</feature>
<evidence type="ECO:0000313" key="2">
    <source>
        <dbReference type="EMBL" id="CAB0017932.1"/>
    </source>
</evidence>
<dbReference type="EMBL" id="CADCXU010032089">
    <property type="protein sequence ID" value="CAB0017931.1"/>
    <property type="molecule type" value="Genomic_DNA"/>
</dbReference>
<dbReference type="AlphaFoldDB" id="A0A6H5HM81"/>
<protein>
    <submittedName>
        <fullName evidence="1">Uncharacterized protein</fullName>
    </submittedName>
</protein>
<evidence type="ECO:0000313" key="1">
    <source>
        <dbReference type="EMBL" id="CAB0017931.1"/>
    </source>
</evidence>
<proteinExistence type="predicted"/>
<evidence type="ECO:0000313" key="3">
    <source>
        <dbReference type="Proteomes" id="UP000479000"/>
    </source>
</evidence>